<comment type="caution">
    <text evidence="2">The sequence shown here is derived from an EMBL/GenBank/DDBJ whole genome shotgun (WGS) entry which is preliminary data.</text>
</comment>
<sequence>MSSASITTASEPKLRNPFLPPPFPLGTGNPTPQPLQSNLNVPTFRGCTPPPHTPLHQYFQTRESTQDPRQPRGITRGAHEANLLAVRNWPVSALLLRLLKSRCKPPPDRLELRHPRQPTTCPPLSLLTFLTHAVAGIVRPRTQGRRASSRFCAVCLTLHDIMRSLYTINLFAPMCAFENSRMKTQTPWLSPSINLTSKEAHIPPHFIVSGSA</sequence>
<evidence type="ECO:0000313" key="2">
    <source>
        <dbReference type="EMBL" id="KAH7029422.1"/>
    </source>
</evidence>
<feature type="compositionally biased region" description="Polar residues" evidence="1">
    <location>
        <begin position="1"/>
        <end position="10"/>
    </location>
</feature>
<proteinExistence type="predicted"/>
<dbReference type="GeneID" id="70177774"/>
<dbReference type="EMBL" id="JAGTJQ010000006">
    <property type="protein sequence ID" value="KAH7029422.1"/>
    <property type="molecule type" value="Genomic_DNA"/>
</dbReference>
<feature type="region of interest" description="Disordered" evidence="1">
    <location>
        <begin position="1"/>
        <end position="39"/>
    </location>
</feature>
<name>A0A9P8Y7E4_9PEZI</name>
<protein>
    <submittedName>
        <fullName evidence="2">Uncharacterized protein</fullName>
    </submittedName>
</protein>
<dbReference type="Proteomes" id="UP000756346">
    <property type="component" value="Unassembled WGS sequence"/>
</dbReference>
<reference evidence="2" key="1">
    <citation type="journal article" date="2021" name="Nat. Commun.">
        <title>Genetic determinants of endophytism in the Arabidopsis root mycobiome.</title>
        <authorList>
            <person name="Mesny F."/>
            <person name="Miyauchi S."/>
            <person name="Thiergart T."/>
            <person name="Pickel B."/>
            <person name="Atanasova L."/>
            <person name="Karlsson M."/>
            <person name="Huettel B."/>
            <person name="Barry K.W."/>
            <person name="Haridas S."/>
            <person name="Chen C."/>
            <person name="Bauer D."/>
            <person name="Andreopoulos W."/>
            <person name="Pangilinan J."/>
            <person name="LaButti K."/>
            <person name="Riley R."/>
            <person name="Lipzen A."/>
            <person name="Clum A."/>
            <person name="Drula E."/>
            <person name="Henrissat B."/>
            <person name="Kohler A."/>
            <person name="Grigoriev I.V."/>
            <person name="Martin F.M."/>
            <person name="Hacquard S."/>
        </authorList>
    </citation>
    <scope>NUCLEOTIDE SEQUENCE</scope>
    <source>
        <strain evidence="2">MPI-CAGE-CH-0230</strain>
    </source>
</reference>
<evidence type="ECO:0000313" key="3">
    <source>
        <dbReference type="Proteomes" id="UP000756346"/>
    </source>
</evidence>
<dbReference type="AlphaFoldDB" id="A0A9P8Y7E4"/>
<gene>
    <name evidence="2" type="ORF">B0I36DRAFT_132507</name>
</gene>
<accession>A0A9P8Y7E4</accession>
<keyword evidence="3" id="KW-1185">Reference proteome</keyword>
<dbReference type="RefSeq" id="XP_046011710.1">
    <property type="nucleotide sequence ID" value="XM_046148228.1"/>
</dbReference>
<evidence type="ECO:0000256" key="1">
    <source>
        <dbReference type="SAM" id="MobiDB-lite"/>
    </source>
</evidence>
<organism evidence="2 3">
    <name type="scientific">Microdochium trichocladiopsis</name>
    <dbReference type="NCBI Taxonomy" id="1682393"/>
    <lineage>
        <taxon>Eukaryota</taxon>
        <taxon>Fungi</taxon>
        <taxon>Dikarya</taxon>
        <taxon>Ascomycota</taxon>
        <taxon>Pezizomycotina</taxon>
        <taxon>Sordariomycetes</taxon>
        <taxon>Xylariomycetidae</taxon>
        <taxon>Xylariales</taxon>
        <taxon>Microdochiaceae</taxon>
        <taxon>Microdochium</taxon>
    </lineage>
</organism>